<sequence>MSGRVLRGEDVTVPDLDFGWLDGVGTPTAGTALRDIAGTVLGVGILLCAIAFIIGVAGWVAAHASGGTFGGKRTSLFAGGAGAALLAMVLLGSLAGATGWGAGTVGEWTTTFLPLGG</sequence>
<keyword evidence="3" id="KW-1185">Reference proteome</keyword>
<dbReference type="EMBL" id="SGWX01000001">
    <property type="protein sequence ID" value="RZS62200.1"/>
    <property type="molecule type" value="Genomic_DNA"/>
</dbReference>
<feature type="transmembrane region" description="Helical" evidence="1">
    <location>
        <begin position="74"/>
        <end position="95"/>
    </location>
</feature>
<feature type="transmembrane region" description="Helical" evidence="1">
    <location>
        <begin position="36"/>
        <end position="62"/>
    </location>
</feature>
<evidence type="ECO:0000256" key="1">
    <source>
        <dbReference type="SAM" id="Phobius"/>
    </source>
</evidence>
<dbReference type="OrthoDB" id="4772335at2"/>
<keyword evidence="1" id="KW-0812">Transmembrane</keyword>
<gene>
    <name evidence="2" type="ORF">EV386_2521</name>
</gene>
<reference evidence="2 3" key="1">
    <citation type="submission" date="2019-02" db="EMBL/GenBank/DDBJ databases">
        <title>Sequencing the genomes of 1000 actinobacteria strains.</title>
        <authorList>
            <person name="Klenk H.-P."/>
        </authorList>
    </citation>
    <scope>NUCLEOTIDE SEQUENCE [LARGE SCALE GENOMIC DNA]</scope>
    <source>
        <strain evidence="2 3">DSM 16932</strain>
    </source>
</reference>
<comment type="caution">
    <text evidence="2">The sequence shown here is derived from an EMBL/GenBank/DDBJ whole genome shotgun (WGS) entry which is preliminary data.</text>
</comment>
<organism evidence="2 3">
    <name type="scientific">Xylanimonas ulmi</name>
    <dbReference type="NCBI Taxonomy" id="228973"/>
    <lineage>
        <taxon>Bacteria</taxon>
        <taxon>Bacillati</taxon>
        <taxon>Actinomycetota</taxon>
        <taxon>Actinomycetes</taxon>
        <taxon>Micrococcales</taxon>
        <taxon>Promicromonosporaceae</taxon>
        <taxon>Xylanimonas</taxon>
    </lineage>
</organism>
<protein>
    <submittedName>
        <fullName evidence="2">Uncharacterized protein</fullName>
    </submittedName>
</protein>
<name>A0A4V2EY94_9MICO</name>
<evidence type="ECO:0000313" key="3">
    <source>
        <dbReference type="Proteomes" id="UP000293852"/>
    </source>
</evidence>
<keyword evidence="1" id="KW-1133">Transmembrane helix</keyword>
<keyword evidence="1" id="KW-0472">Membrane</keyword>
<accession>A0A4V2EY94</accession>
<dbReference type="AlphaFoldDB" id="A0A4V2EY94"/>
<proteinExistence type="predicted"/>
<dbReference type="Proteomes" id="UP000293852">
    <property type="component" value="Unassembled WGS sequence"/>
</dbReference>
<evidence type="ECO:0000313" key="2">
    <source>
        <dbReference type="EMBL" id="RZS62200.1"/>
    </source>
</evidence>